<sequence length="336" mass="36321">MTDGISTQVRLVRRPDGLPVAEDFEIVTERLRALRHGEARVVNDFVSVDPYMRGRMREGASYIPPFELGQTMTGDAVGRVVESRSADLRVGDLVTHFLGWRDVAQGDGKLFSRVDELPGLSTSAYLGPLGVTGFTAYVGMTHIADLRDGDVVFVSGAAGAVGSVAGQIAKLKGAARVIGSAGSPEKVTALTERFGFDAAFDYHTPDPARRLVELAPEGVDVYFDNVGGPLLEAAVEVMNDFGRAALCGSISGYNSEEEAPGPRNLGQLVSRRLTLRGFIITDHQDLYGRFREEMAAWLADERVVTEETLVEGIDRAPEAFLGLFEGRNTGKMLVRV</sequence>
<dbReference type="Proteomes" id="UP000262882">
    <property type="component" value="Unassembled WGS sequence"/>
</dbReference>
<evidence type="ECO:0000313" key="4">
    <source>
        <dbReference type="Proteomes" id="UP000262882"/>
    </source>
</evidence>
<gene>
    <name evidence="3" type="ORF">D0T12_03890</name>
</gene>
<name>A0A372GQK3_9ACTN</name>
<comment type="caution">
    <text evidence="3">The sequence shown here is derived from an EMBL/GenBank/DDBJ whole genome shotgun (WGS) entry which is preliminary data.</text>
</comment>
<dbReference type="SUPFAM" id="SSF51735">
    <property type="entry name" value="NAD(P)-binding Rossmann-fold domains"/>
    <property type="match status" value="1"/>
</dbReference>
<dbReference type="InterPro" id="IPR045010">
    <property type="entry name" value="MDR_fam"/>
</dbReference>
<dbReference type="Gene3D" id="3.90.180.10">
    <property type="entry name" value="Medium-chain alcohol dehydrogenases, catalytic domain"/>
    <property type="match status" value="1"/>
</dbReference>
<dbReference type="InterPro" id="IPR036291">
    <property type="entry name" value="NAD(P)-bd_dom_sf"/>
</dbReference>
<organism evidence="3 4">
    <name type="scientific">Actinomadura spongiicola</name>
    <dbReference type="NCBI Taxonomy" id="2303421"/>
    <lineage>
        <taxon>Bacteria</taxon>
        <taxon>Bacillati</taxon>
        <taxon>Actinomycetota</taxon>
        <taxon>Actinomycetes</taxon>
        <taxon>Streptosporangiales</taxon>
        <taxon>Thermomonosporaceae</taxon>
        <taxon>Actinomadura</taxon>
    </lineage>
</organism>
<evidence type="ECO:0000313" key="3">
    <source>
        <dbReference type="EMBL" id="RFS87379.1"/>
    </source>
</evidence>
<dbReference type="RefSeq" id="WP_117397827.1">
    <property type="nucleotide sequence ID" value="NZ_QVNQ01000001.1"/>
</dbReference>
<dbReference type="PANTHER" id="PTHR43205:SF7">
    <property type="entry name" value="PROSTAGLANDIN REDUCTASE 1"/>
    <property type="match status" value="1"/>
</dbReference>
<dbReference type="Pfam" id="PF00107">
    <property type="entry name" value="ADH_zinc_N"/>
    <property type="match status" value="1"/>
</dbReference>
<evidence type="ECO:0000256" key="1">
    <source>
        <dbReference type="ARBA" id="ARBA00023002"/>
    </source>
</evidence>
<dbReference type="FunFam" id="3.40.50.720:FF:000121">
    <property type="entry name" value="Prostaglandin reductase 2"/>
    <property type="match status" value="1"/>
</dbReference>
<dbReference type="CDD" id="cd05288">
    <property type="entry name" value="PGDH"/>
    <property type="match status" value="1"/>
</dbReference>
<dbReference type="EMBL" id="QVNQ01000001">
    <property type="protein sequence ID" value="RFS87379.1"/>
    <property type="molecule type" value="Genomic_DNA"/>
</dbReference>
<dbReference type="Gene3D" id="3.40.50.720">
    <property type="entry name" value="NAD(P)-binding Rossmann-like Domain"/>
    <property type="match status" value="1"/>
</dbReference>
<dbReference type="SUPFAM" id="SSF50129">
    <property type="entry name" value="GroES-like"/>
    <property type="match status" value="1"/>
</dbReference>
<reference evidence="3 4" key="1">
    <citation type="submission" date="2018-08" db="EMBL/GenBank/DDBJ databases">
        <title>Actinomadura spongicola sp. nov., isolated from marine sponge Leucetta chagosensis.</title>
        <authorList>
            <person name="Li L."/>
            <person name="Lin H.W."/>
        </authorList>
    </citation>
    <scope>NUCLEOTIDE SEQUENCE [LARGE SCALE GENOMIC DNA]</scope>
    <source>
        <strain evidence="3 4">LHW52907</strain>
    </source>
</reference>
<dbReference type="GO" id="GO:0016628">
    <property type="term" value="F:oxidoreductase activity, acting on the CH-CH group of donors, NAD or NADP as acceptor"/>
    <property type="evidence" value="ECO:0007669"/>
    <property type="project" value="InterPro"/>
</dbReference>
<dbReference type="SMART" id="SM00829">
    <property type="entry name" value="PKS_ER"/>
    <property type="match status" value="1"/>
</dbReference>
<dbReference type="PANTHER" id="PTHR43205">
    <property type="entry name" value="PROSTAGLANDIN REDUCTASE"/>
    <property type="match status" value="1"/>
</dbReference>
<evidence type="ECO:0000259" key="2">
    <source>
        <dbReference type="SMART" id="SM00829"/>
    </source>
</evidence>
<dbReference type="InterPro" id="IPR013149">
    <property type="entry name" value="ADH-like_C"/>
</dbReference>
<keyword evidence="4" id="KW-1185">Reference proteome</keyword>
<dbReference type="InterPro" id="IPR041694">
    <property type="entry name" value="ADH_N_2"/>
</dbReference>
<dbReference type="OrthoDB" id="9805663at2"/>
<accession>A0A372GQK3</accession>
<dbReference type="AlphaFoldDB" id="A0A372GQK3"/>
<feature type="domain" description="Enoyl reductase (ER)" evidence="2">
    <location>
        <begin position="17"/>
        <end position="334"/>
    </location>
</feature>
<dbReference type="InterPro" id="IPR020843">
    <property type="entry name" value="ER"/>
</dbReference>
<dbReference type="Pfam" id="PF16884">
    <property type="entry name" value="ADH_N_2"/>
    <property type="match status" value="1"/>
</dbReference>
<protein>
    <submittedName>
        <fullName evidence="3">NADP-dependent oxidoreductase</fullName>
    </submittedName>
</protein>
<proteinExistence type="predicted"/>
<keyword evidence="1" id="KW-0560">Oxidoreductase</keyword>
<dbReference type="InterPro" id="IPR011032">
    <property type="entry name" value="GroES-like_sf"/>
</dbReference>